<evidence type="ECO:0000313" key="2">
    <source>
        <dbReference type="EMBL" id="TBN05575.1"/>
    </source>
</evidence>
<gene>
    <name evidence="2" type="ORF">EYD45_04675</name>
</gene>
<accession>A0A4Q9FKW1</accession>
<evidence type="ECO:0008006" key="4">
    <source>
        <dbReference type="Google" id="ProtNLM"/>
    </source>
</evidence>
<reference evidence="2 3" key="1">
    <citation type="submission" date="2019-02" db="EMBL/GenBank/DDBJ databases">
        <title>Hyunsoonleella sp., isolated from marine sediment.</title>
        <authorList>
            <person name="Liu B.-T."/>
        </authorList>
    </citation>
    <scope>NUCLEOTIDE SEQUENCE [LARGE SCALE GENOMIC DNA]</scope>
    <source>
        <strain evidence="2 3">T58</strain>
    </source>
</reference>
<evidence type="ECO:0000313" key="3">
    <source>
        <dbReference type="Proteomes" id="UP000291142"/>
    </source>
</evidence>
<evidence type="ECO:0000256" key="1">
    <source>
        <dbReference type="SAM" id="SignalP"/>
    </source>
</evidence>
<proteinExistence type="predicted"/>
<feature type="signal peptide" evidence="1">
    <location>
        <begin position="1"/>
        <end position="23"/>
    </location>
</feature>
<dbReference type="SUPFAM" id="SSF63825">
    <property type="entry name" value="YWTD domain"/>
    <property type="match status" value="1"/>
</dbReference>
<comment type="caution">
    <text evidence="2">The sequence shown here is derived from an EMBL/GenBank/DDBJ whole genome shotgun (WGS) entry which is preliminary data.</text>
</comment>
<dbReference type="Proteomes" id="UP000291142">
    <property type="component" value="Unassembled WGS sequence"/>
</dbReference>
<feature type="chain" id="PRO_5020981328" description="Fibronectin type-III domain-containing protein" evidence="1">
    <location>
        <begin position="24"/>
        <end position="622"/>
    </location>
</feature>
<keyword evidence="1" id="KW-0732">Signal</keyword>
<dbReference type="RefSeq" id="WP_130963193.1">
    <property type="nucleotide sequence ID" value="NZ_SIRT01000002.1"/>
</dbReference>
<keyword evidence="3" id="KW-1185">Reference proteome</keyword>
<dbReference type="OrthoDB" id="1423323at2"/>
<sequence length="622" mass="71260">MKKSVLLFSILTIICFNCSYNFSEDNLNEIDRPSTKNNSILISNFKNGDTINSQRVMTYTFEGPSNPFRAESIVYLDGEKIGAEWNAETETGRFSLYPARYKDGIHKLRFEHSFFSGSGSIADQLGQEVLTKIEEFNFVVRRKTSTPPPITEVKIENGSITVKWGEMNGNDYEKAYLSIKFKESEQKVPLSPEILSQKKFIDKTTVLHTGNRNTPFYDYYSKAEYSILLTNQYTDNYGSSKEIEYNIEWFEPKIVFNGFNDYIIKWPSHPLYGNFENLQISGFLGSSAGGEMVVDRPFIFGSDYTINFKPKVNLGGYEIYSFRNAKLDEDTFGSFNFGVPNYKGIVYHTTNEKYYILVNGARISNIEGYELYIYEYSKDMEFIRRNYISNSEALGRHLSIYIDPLTQNFYVDTFNSSYLIDKDDLSIIKQVTGSANDIRKVFRGNIVITRTGYFPTHTTIENIQTNTIIRSGNSIGSVLSDDAKYIFIADENGRGIYEIDGNQLSKIIDIIEDDYVSKLIVVGNRLIYSHYSGEFSGKFSIADLNTNTKKTFEFGTYQKSMQYDPVSEKLLLINNGGAGIFDINSDILETFHYEHINGGGDHFVYLQNERLFHTKGIYIDNF</sequence>
<protein>
    <recommendedName>
        <fullName evidence="4">Fibronectin type-III domain-containing protein</fullName>
    </recommendedName>
</protein>
<dbReference type="AlphaFoldDB" id="A0A4Q9FKW1"/>
<organism evidence="2 3">
    <name type="scientific">Hyunsoonleella flava</name>
    <dbReference type="NCBI Taxonomy" id="2527939"/>
    <lineage>
        <taxon>Bacteria</taxon>
        <taxon>Pseudomonadati</taxon>
        <taxon>Bacteroidota</taxon>
        <taxon>Flavobacteriia</taxon>
        <taxon>Flavobacteriales</taxon>
        <taxon>Flavobacteriaceae</taxon>
    </lineage>
</organism>
<name>A0A4Q9FKW1_9FLAO</name>
<dbReference type="EMBL" id="SIRT01000002">
    <property type="protein sequence ID" value="TBN05575.1"/>
    <property type="molecule type" value="Genomic_DNA"/>
</dbReference>